<dbReference type="AlphaFoldDB" id="A0A2A6DY02"/>
<dbReference type="PANTHER" id="PTHR37822">
    <property type="entry name" value="SPORE PHOTOPRODUCT LYASE-RELATED"/>
    <property type="match status" value="1"/>
</dbReference>
<dbReference type="Pfam" id="PF20903">
    <property type="entry name" value="SPL"/>
    <property type="match status" value="1"/>
</dbReference>
<evidence type="ECO:0000313" key="2">
    <source>
        <dbReference type="Proteomes" id="UP000243688"/>
    </source>
</evidence>
<dbReference type="GO" id="GO:1904047">
    <property type="term" value="F:S-adenosyl-L-methionine binding"/>
    <property type="evidence" value="ECO:0007669"/>
    <property type="project" value="TreeGrafter"/>
</dbReference>
<dbReference type="InterPro" id="IPR049539">
    <property type="entry name" value="SPL"/>
</dbReference>
<name>A0A2A6DY02_9BACL</name>
<reference evidence="1 2" key="1">
    <citation type="submission" date="2016-12" db="EMBL/GenBank/DDBJ databases">
        <title>Candidatus Reconcilibacillus cellulovorans genome.</title>
        <authorList>
            <person name="Kolinko S."/>
            <person name="Wu Y.-W."/>
            <person name="Tachea F."/>
            <person name="Denzel E."/>
            <person name="Hiras J."/>
            <person name="Baecker N."/>
            <person name="Chan L.J."/>
            <person name="Eichorst S.A."/>
            <person name="Frey D."/>
            <person name="Adams P.D."/>
            <person name="Pray T."/>
            <person name="Tanjore D."/>
            <person name="Petzold C.J."/>
            <person name="Gladden J.M."/>
            <person name="Simmons B.A."/>
            <person name="Singer S.W."/>
        </authorList>
    </citation>
    <scope>NUCLEOTIDE SEQUENCE [LARGE SCALE GENOMIC DNA]</scope>
    <source>
        <strain evidence="1">JTherm</strain>
    </source>
</reference>
<dbReference type="PANTHER" id="PTHR37822:SF2">
    <property type="entry name" value="SPORE PHOTOPRODUCT LYASE"/>
    <property type="match status" value="1"/>
</dbReference>
<dbReference type="EMBL" id="MOXJ01000040">
    <property type="protein sequence ID" value="PDO09419.1"/>
    <property type="molecule type" value="Genomic_DNA"/>
</dbReference>
<accession>A0A2A6DY02</accession>
<dbReference type="GO" id="GO:0051539">
    <property type="term" value="F:4 iron, 4 sulfur cluster binding"/>
    <property type="evidence" value="ECO:0007669"/>
    <property type="project" value="TreeGrafter"/>
</dbReference>
<gene>
    <name evidence="1" type="ORF">BLM47_12665</name>
</gene>
<organism evidence="1 2">
    <name type="scientific">Candidatus Reconcilbacillus cellulovorans</name>
    <dbReference type="NCBI Taxonomy" id="1906605"/>
    <lineage>
        <taxon>Bacteria</taxon>
        <taxon>Bacillati</taxon>
        <taxon>Bacillota</taxon>
        <taxon>Bacilli</taxon>
        <taxon>Bacillales</taxon>
        <taxon>Paenibacillaceae</taxon>
        <taxon>Candidatus Reconcilbacillus</taxon>
    </lineage>
</organism>
<comment type="caution">
    <text evidence="1">The sequence shown here is derived from an EMBL/GenBank/DDBJ whole genome shotgun (WGS) entry which is preliminary data.</text>
</comment>
<protein>
    <recommendedName>
        <fullName evidence="3">Spore photoproduct lyase</fullName>
    </recommendedName>
</protein>
<sequence>MPTLEERIDAAVRVAQVGYPIGFVVAPIFKFDGWQDAYLALLVKLRERLKAVDTSDLTFELIQHRFTQTAKNAILKRYPNTKLKLMMDETDRRIKWGRYGRFKYVYKPDVAGMLEEWFRRSIADLFPEAKIEYFV</sequence>
<dbReference type="Gene3D" id="3.80.30.30">
    <property type="match status" value="1"/>
</dbReference>
<evidence type="ECO:0000313" key="1">
    <source>
        <dbReference type="EMBL" id="PDO09419.1"/>
    </source>
</evidence>
<dbReference type="GO" id="GO:0042601">
    <property type="term" value="C:endospore-forming forespore"/>
    <property type="evidence" value="ECO:0007669"/>
    <property type="project" value="TreeGrafter"/>
</dbReference>
<dbReference type="GO" id="GO:0003913">
    <property type="term" value="F:DNA photolyase activity"/>
    <property type="evidence" value="ECO:0007669"/>
    <property type="project" value="TreeGrafter"/>
</dbReference>
<evidence type="ECO:0008006" key="3">
    <source>
        <dbReference type="Google" id="ProtNLM"/>
    </source>
</evidence>
<proteinExistence type="predicted"/>
<dbReference type="Proteomes" id="UP000243688">
    <property type="component" value="Unassembled WGS sequence"/>
</dbReference>